<accession>A0A0N4Z5Z3</accession>
<feature type="chain" id="PRO_5005891158" evidence="2">
    <location>
        <begin position="22"/>
        <end position="71"/>
    </location>
</feature>
<dbReference type="AlphaFoldDB" id="A0A0N4Z5Z3"/>
<feature type="signal peptide" evidence="2">
    <location>
        <begin position="1"/>
        <end position="21"/>
    </location>
</feature>
<name>A0A0N4Z5Z3_PARTI</name>
<keyword evidence="2" id="KW-0732">Signal</keyword>
<sequence length="71" mass="7778">MKYFNIFLLVFVLLIVPYGAPRQAIRISKGEIFAISRDSVDVSSASVEESMEMTESVESVESVESSNSASV</sequence>
<evidence type="ECO:0000313" key="4">
    <source>
        <dbReference type="WBParaSite" id="PTRK_0000253600.1"/>
    </source>
</evidence>
<dbReference type="Proteomes" id="UP000038045">
    <property type="component" value="Unplaced"/>
</dbReference>
<evidence type="ECO:0000256" key="1">
    <source>
        <dbReference type="SAM" id="MobiDB-lite"/>
    </source>
</evidence>
<organism evidence="3 4">
    <name type="scientific">Parastrongyloides trichosuri</name>
    <name type="common">Possum-specific nematode worm</name>
    <dbReference type="NCBI Taxonomy" id="131310"/>
    <lineage>
        <taxon>Eukaryota</taxon>
        <taxon>Metazoa</taxon>
        <taxon>Ecdysozoa</taxon>
        <taxon>Nematoda</taxon>
        <taxon>Chromadorea</taxon>
        <taxon>Rhabditida</taxon>
        <taxon>Tylenchina</taxon>
        <taxon>Panagrolaimomorpha</taxon>
        <taxon>Strongyloidoidea</taxon>
        <taxon>Strongyloididae</taxon>
        <taxon>Parastrongyloides</taxon>
    </lineage>
</organism>
<feature type="region of interest" description="Disordered" evidence="1">
    <location>
        <begin position="52"/>
        <end position="71"/>
    </location>
</feature>
<protein>
    <submittedName>
        <fullName evidence="4">Secreted protein</fullName>
    </submittedName>
</protein>
<reference evidence="4" key="1">
    <citation type="submission" date="2017-02" db="UniProtKB">
        <authorList>
            <consortium name="WormBaseParasite"/>
        </authorList>
    </citation>
    <scope>IDENTIFICATION</scope>
</reference>
<evidence type="ECO:0000256" key="2">
    <source>
        <dbReference type="SAM" id="SignalP"/>
    </source>
</evidence>
<proteinExistence type="predicted"/>
<dbReference type="WBParaSite" id="PTRK_0000253600.1">
    <property type="protein sequence ID" value="PTRK_0000253600.1"/>
    <property type="gene ID" value="PTRK_0000253600"/>
</dbReference>
<evidence type="ECO:0000313" key="3">
    <source>
        <dbReference type="Proteomes" id="UP000038045"/>
    </source>
</evidence>
<keyword evidence="3" id="KW-1185">Reference proteome</keyword>